<dbReference type="SUPFAM" id="SSF103481">
    <property type="entry name" value="Multidrug resistance efflux transporter EmrE"/>
    <property type="match status" value="1"/>
</dbReference>
<evidence type="ECO:0000256" key="8">
    <source>
        <dbReference type="SAM" id="Phobius"/>
    </source>
</evidence>
<dbReference type="Gene3D" id="1.10.510.10">
    <property type="entry name" value="Transferase(Phosphotransferase) domain 1"/>
    <property type="match status" value="1"/>
</dbReference>
<comment type="caution">
    <text evidence="10">The sequence shown here is derived from an EMBL/GenBank/DDBJ whole genome shotgun (WGS) entry which is preliminary data.</text>
</comment>
<dbReference type="Pfam" id="PF04142">
    <property type="entry name" value="Nuc_sug_transp"/>
    <property type="match status" value="1"/>
</dbReference>
<feature type="transmembrane region" description="Helical" evidence="8">
    <location>
        <begin position="493"/>
        <end position="514"/>
    </location>
</feature>
<evidence type="ECO:0000256" key="4">
    <source>
        <dbReference type="ARBA" id="ARBA00022840"/>
    </source>
</evidence>
<feature type="binding site" evidence="7">
    <location>
        <position position="57"/>
    </location>
    <ligand>
        <name>ATP</name>
        <dbReference type="ChEBI" id="CHEBI:30616"/>
    </ligand>
</feature>
<dbReference type="GO" id="GO:0004672">
    <property type="term" value="F:protein kinase activity"/>
    <property type="evidence" value="ECO:0007669"/>
    <property type="project" value="InterPro"/>
</dbReference>
<dbReference type="Pfam" id="PF00069">
    <property type="entry name" value="Pkinase"/>
    <property type="match status" value="1"/>
</dbReference>
<feature type="transmembrane region" description="Helical" evidence="8">
    <location>
        <begin position="461"/>
        <end position="481"/>
    </location>
</feature>
<evidence type="ECO:0000256" key="7">
    <source>
        <dbReference type="PROSITE-ProRule" id="PRU10141"/>
    </source>
</evidence>
<keyword evidence="5 8" id="KW-1133">Transmembrane helix</keyword>
<dbReference type="SUPFAM" id="SSF56112">
    <property type="entry name" value="Protein kinase-like (PK-like)"/>
    <property type="match status" value="1"/>
</dbReference>
<keyword evidence="6 8" id="KW-0472">Membrane</keyword>
<dbReference type="InterPro" id="IPR011009">
    <property type="entry name" value="Kinase-like_dom_sf"/>
</dbReference>
<dbReference type="PROSITE" id="PS00107">
    <property type="entry name" value="PROTEIN_KINASE_ATP"/>
    <property type="match status" value="1"/>
</dbReference>
<keyword evidence="3 7" id="KW-0547">Nucleotide-binding</keyword>
<gene>
    <name evidence="10" type="primary">gms1</name>
    <name evidence="10" type="ORF">SPIL2461_LOCUS15105</name>
</gene>
<keyword evidence="2 8" id="KW-0812">Transmembrane</keyword>
<reference evidence="10" key="1">
    <citation type="submission" date="2021-02" db="EMBL/GenBank/DDBJ databases">
        <authorList>
            <person name="Dougan E. K."/>
            <person name="Rhodes N."/>
            <person name="Thang M."/>
            <person name="Chan C."/>
        </authorList>
    </citation>
    <scope>NUCLEOTIDE SEQUENCE</scope>
</reference>
<dbReference type="GO" id="GO:0000139">
    <property type="term" value="C:Golgi membrane"/>
    <property type="evidence" value="ECO:0007669"/>
    <property type="project" value="InterPro"/>
</dbReference>
<dbReference type="InterPro" id="IPR007271">
    <property type="entry name" value="Nuc_sug_transpt"/>
</dbReference>
<evidence type="ECO:0000256" key="2">
    <source>
        <dbReference type="ARBA" id="ARBA00022692"/>
    </source>
</evidence>
<dbReference type="Proteomes" id="UP000649617">
    <property type="component" value="Unassembled WGS sequence"/>
</dbReference>
<proteinExistence type="predicted"/>
<dbReference type="InterPro" id="IPR008271">
    <property type="entry name" value="Ser/Thr_kinase_AS"/>
</dbReference>
<dbReference type="PROSITE" id="PS00108">
    <property type="entry name" value="PROTEIN_KINASE_ST"/>
    <property type="match status" value="1"/>
</dbReference>
<dbReference type="EMBL" id="CAJNIZ010036147">
    <property type="protein sequence ID" value="CAE7563873.1"/>
    <property type="molecule type" value="Genomic_DNA"/>
</dbReference>
<evidence type="ECO:0000256" key="3">
    <source>
        <dbReference type="ARBA" id="ARBA00022741"/>
    </source>
</evidence>
<dbReference type="NCBIfam" id="TIGR00803">
    <property type="entry name" value="nst"/>
    <property type="match status" value="1"/>
</dbReference>
<dbReference type="AlphaFoldDB" id="A0A812UEX3"/>
<evidence type="ECO:0000256" key="6">
    <source>
        <dbReference type="ARBA" id="ARBA00023136"/>
    </source>
</evidence>
<dbReference type="PANTHER" id="PTHR10231">
    <property type="entry name" value="NUCLEOTIDE-SUGAR TRANSMEMBRANE TRANSPORTER"/>
    <property type="match status" value="1"/>
</dbReference>
<keyword evidence="11" id="KW-1185">Reference proteome</keyword>
<sequence length="646" mass="70628">MKTDCKEQLEHMVMLGHQEHWLIEASQLSFNPKNLIGRGNYGVILSGDLLGMPVAVKLPLANASLSLPDLANELRFLRRVRHPHIVSFQGACILPQAEILFLVEELVNGTSLQALLPGSLELNASEKHGVLLGVLRALRYLHGLVPSVAHGDLKPSNVLVLDRDRSPKLIDFGLSRIRHSHSRQLGGTPRYMAPEVLTKTVQMAKADKADMFSFGRVIFFVLAAANPLQGLSVQDVVSQAENNQEYWMRSWVLEDPKDEDGANMRDIISRDRIEVLASCLIGAQGSPLWRRSPRTTSTAIGQSAGLKFNLLAKLQTVELVTGPIYAMPMCPISVLSGHCFTIAQWPKCDGVGDAVQDALMCISSGGASLGAFQFEVSQFCAPRFGQFCIDLHELHGGKVELVASALKEMKLVTTALFSVAMLNRQLTPPQWWGIFLCALGVAAVQLSTAEDSQKQSSQQQAWVGFLAVSVACITSGLAAVYTEKVFKSGNSSLWVRNMHLACWSLIAVAWGLLVKDGSKIREKGFFLGWNFLVCIVVGLQALGGMAVAVVAKYADNISKGFATAISIILTCVASVYLFELQPSVTFMAGTMLVLLSLFLYTRPAKSSQTIKYLEVPQKDLEDEYDYDLSAKAEQNGTFRIGKPESR</sequence>
<dbReference type="InterPro" id="IPR000719">
    <property type="entry name" value="Prot_kinase_dom"/>
</dbReference>
<keyword evidence="4 7" id="KW-0067">ATP-binding</keyword>
<feature type="transmembrane region" description="Helical" evidence="8">
    <location>
        <begin position="557"/>
        <end position="577"/>
    </location>
</feature>
<name>A0A812UEX3_SYMPI</name>
<feature type="transmembrane region" description="Helical" evidence="8">
    <location>
        <begin position="526"/>
        <end position="551"/>
    </location>
</feature>
<evidence type="ECO:0000259" key="9">
    <source>
        <dbReference type="PROSITE" id="PS50011"/>
    </source>
</evidence>
<feature type="transmembrane region" description="Helical" evidence="8">
    <location>
        <begin position="431"/>
        <end position="449"/>
    </location>
</feature>
<dbReference type="PROSITE" id="PS50011">
    <property type="entry name" value="PROTEIN_KINASE_DOM"/>
    <property type="match status" value="1"/>
</dbReference>
<organism evidence="10 11">
    <name type="scientific">Symbiodinium pilosum</name>
    <name type="common">Dinoflagellate</name>
    <dbReference type="NCBI Taxonomy" id="2952"/>
    <lineage>
        <taxon>Eukaryota</taxon>
        <taxon>Sar</taxon>
        <taxon>Alveolata</taxon>
        <taxon>Dinophyceae</taxon>
        <taxon>Suessiales</taxon>
        <taxon>Symbiodiniaceae</taxon>
        <taxon>Symbiodinium</taxon>
    </lineage>
</organism>
<accession>A0A812UEX3</accession>
<dbReference type="GO" id="GO:0005524">
    <property type="term" value="F:ATP binding"/>
    <property type="evidence" value="ECO:0007669"/>
    <property type="project" value="UniProtKB-UniRule"/>
</dbReference>
<dbReference type="InterPro" id="IPR017441">
    <property type="entry name" value="Protein_kinase_ATP_BS"/>
</dbReference>
<evidence type="ECO:0000256" key="5">
    <source>
        <dbReference type="ARBA" id="ARBA00022989"/>
    </source>
</evidence>
<evidence type="ECO:0000313" key="10">
    <source>
        <dbReference type="EMBL" id="CAE7563873.1"/>
    </source>
</evidence>
<dbReference type="SMART" id="SM00220">
    <property type="entry name" value="S_TKc"/>
    <property type="match status" value="1"/>
</dbReference>
<feature type="transmembrane region" description="Helical" evidence="8">
    <location>
        <begin position="584"/>
        <end position="601"/>
    </location>
</feature>
<comment type="subcellular location">
    <subcellularLocation>
        <location evidence="1">Membrane</location>
        <topology evidence="1">Multi-pass membrane protein</topology>
    </subcellularLocation>
</comment>
<dbReference type="GO" id="GO:0015165">
    <property type="term" value="F:pyrimidine nucleotide-sugar transmembrane transporter activity"/>
    <property type="evidence" value="ECO:0007669"/>
    <property type="project" value="InterPro"/>
</dbReference>
<protein>
    <submittedName>
        <fullName evidence="10">Gms1 protein</fullName>
    </submittedName>
</protein>
<dbReference type="InterPro" id="IPR037185">
    <property type="entry name" value="EmrE-like"/>
</dbReference>
<evidence type="ECO:0000313" key="11">
    <source>
        <dbReference type="Proteomes" id="UP000649617"/>
    </source>
</evidence>
<feature type="domain" description="Protein kinase" evidence="9">
    <location>
        <begin position="30"/>
        <end position="306"/>
    </location>
</feature>
<evidence type="ECO:0000256" key="1">
    <source>
        <dbReference type="ARBA" id="ARBA00004141"/>
    </source>
</evidence>
<dbReference type="OrthoDB" id="408493at2759"/>